<gene>
    <name evidence="8" type="ORF">M9Y10_019289</name>
</gene>
<dbReference type="SMART" id="SM00014">
    <property type="entry name" value="acidPPc"/>
    <property type="match status" value="1"/>
</dbReference>
<dbReference type="InterPro" id="IPR036938">
    <property type="entry name" value="PAP2/HPO_sf"/>
</dbReference>
<comment type="caution">
    <text evidence="8">The sequence shown here is derived from an EMBL/GenBank/DDBJ whole genome shotgun (WGS) entry which is preliminary data.</text>
</comment>
<keyword evidence="4 6" id="KW-1133">Transmembrane helix</keyword>
<evidence type="ECO:0000256" key="6">
    <source>
        <dbReference type="SAM" id="Phobius"/>
    </source>
</evidence>
<sequence length="257" mass="29913">MDQNKDDSQETNQKINWMRIIDPINLIPAILSIVLWTVATYIKLKPLYVPPYDSLSQFPKKGKNTVSNSHVIIINFVLFVVLVIIFFFLNFKFPKKFFRCFSPLTAIYAMTTAVCLTGFFTNVLKMYVGRPRPDMYAWCKSETAQYETCTNIKKSKQKGEFVSWPSGHSSNAMSGCLFICLFLQKVISTRKLWWSTFCSLFLFGAVYVACSRIRDYRHHTDDILAGLFIGFAVTIFVWQRSYKDIFFKSKYNEFIHS</sequence>
<dbReference type="Pfam" id="PF01569">
    <property type="entry name" value="PAP2"/>
    <property type="match status" value="1"/>
</dbReference>
<dbReference type="Proteomes" id="UP001470230">
    <property type="component" value="Unassembled WGS sequence"/>
</dbReference>
<comment type="similarity">
    <text evidence="2">Belongs to the PA-phosphatase related phosphoesterase family.</text>
</comment>
<dbReference type="SUPFAM" id="SSF48317">
    <property type="entry name" value="Acid phosphatase/Vanadium-dependent haloperoxidase"/>
    <property type="match status" value="1"/>
</dbReference>
<accession>A0ABR2HJW8</accession>
<evidence type="ECO:0000256" key="5">
    <source>
        <dbReference type="ARBA" id="ARBA00023136"/>
    </source>
</evidence>
<feature type="transmembrane region" description="Helical" evidence="6">
    <location>
        <begin position="222"/>
        <end position="239"/>
    </location>
</feature>
<feature type="domain" description="Phosphatidic acid phosphatase type 2/haloperoxidase" evidence="7">
    <location>
        <begin position="105"/>
        <end position="238"/>
    </location>
</feature>
<evidence type="ECO:0000256" key="1">
    <source>
        <dbReference type="ARBA" id="ARBA00004141"/>
    </source>
</evidence>
<dbReference type="PANTHER" id="PTHR10165:SF35">
    <property type="entry name" value="RE23632P"/>
    <property type="match status" value="1"/>
</dbReference>
<evidence type="ECO:0000313" key="9">
    <source>
        <dbReference type="Proteomes" id="UP001470230"/>
    </source>
</evidence>
<evidence type="ECO:0000313" key="8">
    <source>
        <dbReference type="EMBL" id="KAK8848233.1"/>
    </source>
</evidence>
<keyword evidence="9" id="KW-1185">Reference proteome</keyword>
<feature type="transmembrane region" description="Helical" evidence="6">
    <location>
        <begin position="20"/>
        <end position="42"/>
    </location>
</feature>
<evidence type="ECO:0000259" key="7">
    <source>
        <dbReference type="SMART" id="SM00014"/>
    </source>
</evidence>
<organism evidence="8 9">
    <name type="scientific">Tritrichomonas musculus</name>
    <dbReference type="NCBI Taxonomy" id="1915356"/>
    <lineage>
        <taxon>Eukaryota</taxon>
        <taxon>Metamonada</taxon>
        <taxon>Parabasalia</taxon>
        <taxon>Tritrichomonadida</taxon>
        <taxon>Tritrichomonadidae</taxon>
        <taxon>Tritrichomonas</taxon>
    </lineage>
</organism>
<proteinExistence type="inferred from homology"/>
<dbReference type="Gene3D" id="1.20.144.10">
    <property type="entry name" value="Phosphatidic acid phosphatase type 2/haloperoxidase"/>
    <property type="match status" value="1"/>
</dbReference>
<reference evidence="8 9" key="1">
    <citation type="submission" date="2024-04" db="EMBL/GenBank/DDBJ databases">
        <title>Tritrichomonas musculus Genome.</title>
        <authorList>
            <person name="Alves-Ferreira E."/>
            <person name="Grigg M."/>
            <person name="Lorenzi H."/>
            <person name="Galac M."/>
        </authorList>
    </citation>
    <scope>NUCLEOTIDE SEQUENCE [LARGE SCALE GENOMIC DNA]</scope>
    <source>
        <strain evidence="8 9">EAF2021</strain>
    </source>
</reference>
<evidence type="ECO:0000256" key="4">
    <source>
        <dbReference type="ARBA" id="ARBA00022989"/>
    </source>
</evidence>
<evidence type="ECO:0000256" key="2">
    <source>
        <dbReference type="ARBA" id="ARBA00008816"/>
    </source>
</evidence>
<dbReference type="PANTHER" id="PTHR10165">
    <property type="entry name" value="LIPID PHOSPHATE PHOSPHATASE"/>
    <property type="match status" value="1"/>
</dbReference>
<feature type="transmembrane region" description="Helical" evidence="6">
    <location>
        <begin position="69"/>
        <end position="89"/>
    </location>
</feature>
<evidence type="ECO:0000256" key="3">
    <source>
        <dbReference type="ARBA" id="ARBA00022692"/>
    </source>
</evidence>
<feature type="transmembrane region" description="Helical" evidence="6">
    <location>
        <begin position="101"/>
        <end position="124"/>
    </location>
</feature>
<dbReference type="InterPro" id="IPR043216">
    <property type="entry name" value="PAP-like"/>
</dbReference>
<protein>
    <recommendedName>
        <fullName evidence="7">Phosphatidic acid phosphatase type 2/haloperoxidase domain-containing protein</fullName>
    </recommendedName>
</protein>
<comment type="subcellular location">
    <subcellularLocation>
        <location evidence="1">Membrane</location>
        <topology evidence="1">Multi-pass membrane protein</topology>
    </subcellularLocation>
</comment>
<dbReference type="InterPro" id="IPR000326">
    <property type="entry name" value="PAP2/HPO"/>
</dbReference>
<feature type="transmembrane region" description="Helical" evidence="6">
    <location>
        <begin position="192"/>
        <end position="210"/>
    </location>
</feature>
<dbReference type="EMBL" id="JAPFFF010000027">
    <property type="protein sequence ID" value="KAK8848233.1"/>
    <property type="molecule type" value="Genomic_DNA"/>
</dbReference>
<name>A0ABR2HJW8_9EUKA</name>
<keyword evidence="5 6" id="KW-0472">Membrane</keyword>
<keyword evidence="3 6" id="KW-0812">Transmembrane</keyword>